<dbReference type="Gene3D" id="3.40.140.10">
    <property type="entry name" value="Cytidine Deaminase, domain 2"/>
    <property type="match status" value="1"/>
</dbReference>
<dbReference type="PATRIC" id="fig|1329909.3.peg.77"/>
<proteinExistence type="predicted"/>
<evidence type="ECO:0000313" key="3">
    <source>
        <dbReference type="Proteomes" id="UP000015525"/>
    </source>
</evidence>
<evidence type="ECO:0000313" key="2">
    <source>
        <dbReference type="EMBL" id="EQB15029.1"/>
    </source>
</evidence>
<organism evidence="2 3">
    <name type="scientific">Sphingobium quisquiliarum P25</name>
    <dbReference type="NCBI Taxonomy" id="1329909"/>
    <lineage>
        <taxon>Bacteria</taxon>
        <taxon>Pseudomonadati</taxon>
        <taxon>Pseudomonadota</taxon>
        <taxon>Alphaproteobacteria</taxon>
        <taxon>Sphingomonadales</taxon>
        <taxon>Sphingomonadaceae</taxon>
        <taxon>Sphingobium</taxon>
    </lineage>
</organism>
<comment type="caution">
    <text evidence="2">The sequence shown here is derived from an EMBL/GenBank/DDBJ whole genome shotgun (WGS) entry which is preliminary data.</text>
</comment>
<accession>T0IZB1</accession>
<evidence type="ECO:0000259" key="1">
    <source>
        <dbReference type="Pfam" id="PF04002"/>
    </source>
</evidence>
<sequence length="99" mass="11243">MDVTETVQIIALDENWRLLGRIDGRTGWTGIVRALLSLDSAWLVIEQQRPGEPIPQPRLEDIRLSRAIASRLRPMEMKLADHVILGGQRLFSFRQAGLL</sequence>
<keyword evidence="3" id="KW-1185">Reference proteome</keyword>
<gene>
    <name evidence="2" type="ORF">L288_00425</name>
</gene>
<reference evidence="2 3" key="1">
    <citation type="journal article" date="2013" name="Genome Announc.">
        <title>Draft Genome Sequence of Sphingobium quisquiliarum Strain P25T, a Novel Hexachlorocyclohexane (HCH)-Degrading Bacterium Isolated from an HCH Dumpsite.</title>
        <authorList>
            <person name="Kumar Singh A."/>
            <person name="Sangwan N."/>
            <person name="Sharma A."/>
            <person name="Gupta V."/>
            <person name="Khurana J.P."/>
            <person name="Lal R."/>
        </authorList>
    </citation>
    <scope>NUCLEOTIDE SEQUENCE [LARGE SCALE GENOMIC DNA]</scope>
    <source>
        <strain evidence="2 3">P25</strain>
    </source>
</reference>
<feature type="domain" description="RadC-like JAB" evidence="1">
    <location>
        <begin position="31"/>
        <end position="98"/>
    </location>
</feature>
<dbReference type="EMBL" id="ATHO01000005">
    <property type="protein sequence ID" value="EQB15029.1"/>
    <property type="molecule type" value="Genomic_DNA"/>
</dbReference>
<dbReference type="Proteomes" id="UP000015525">
    <property type="component" value="Unassembled WGS sequence"/>
</dbReference>
<dbReference type="InterPro" id="IPR025657">
    <property type="entry name" value="RadC_JAB"/>
</dbReference>
<protein>
    <recommendedName>
        <fullName evidence="1">RadC-like JAB domain-containing protein</fullName>
    </recommendedName>
</protein>
<name>T0IZB1_9SPHN</name>
<dbReference type="AlphaFoldDB" id="T0IZB1"/>
<dbReference type="Pfam" id="PF04002">
    <property type="entry name" value="RadC"/>
    <property type="match status" value="1"/>
</dbReference>